<dbReference type="PANTHER" id="PTHR43877">
    <property type="entry name" value="AMINOALKYLPHOSPHONATE N-ACETYLTRANSFERASE-RELATED-RELATED"/>
    <property type="match status" value="1"/>
</dbReference>
<evidence type="ECO:0000313" key="4">
    <source>
        <dbReference type="EMBL" id="MFC6008683.1"/>
    </source>
</evidence>
<name>A0ABW1JIW2_9ACTN</name>
<dbReference type="SUPFAM" id="SSF55729">
    <property type="entry name" value="Acyl-CoA N-acyltransferases (Nat)"/>
    <property type="match status" value="2"/>
</dbReference>
<accession>A0ABW1JIW2</accession>
<keyword evidence="2" id="KW-0012">Acyltransferase</keyword>
<comment type="caution">
    <text evidence="4">The sequence shown here is derived from an EMBL/GenBank/DDBJ whole genome shotgun (WGS) entry which is preliminary data.</text>
</comment>
<keyword evidence="1" id="KW-0808">Transferase</keyword>
<evidence type="ECO:0000259" key="3">
    <source>
        <dbReference type="PROSITE" id="PS51186"/>
    </source>
</evidence>
<evidence type="ECO:0000256" key="1">
    <source>
        <dbReference type="ARBA" id="ARBA00022679"/>
    </source>
</evidence>
<organism evidence="4 5">
    <name type="scientific">Angustibacter luteus</name>
    <dbReference type="NCBI Taxonomy" id="658456"/>
    <lineage>
        <taxon>Bacteria</taxon>
        <taxon>Bacillati</taxon>
        <taxon>Actinomycetota</taxon>
        <taxon>Actinomycetes</taxon>
        <taxon>Kineosporiales</taxon>
        <taxon>Kineosporiaceae</taxon>
    </lineage>
</organism>
<dbReference type="RefSeq" id="WP_345714630.1">
    <property type="nucleotide sequence ID" value="NZ_BAABFP010000002.1"/>
</dbReference>
<proteinExistence type="predicted"/>
<dbReference type="EMBL" id="JBHSRD010000006">
    <property type="protein sequence ID" value="MFC6008683.1"/>
    <property type="molecule type" value="Genomic_DNA"/>
</dbReference>
<evidence type="ECO:0000256" key="2">
    <source>
        <dbReference type="ARBA" id="ARBA00023315"/>
    </source>
</evidence>
<sequence>MRTRPATLDDVPALTALQGRWDTHWFGAPEHDESELRLSFDRVDPLDECSRLVLDEDGTPVAAAWWWGNDSHLTVDPGLEPGAVYADLLGWLRAGGAQVVEVLSTDDQQEAALQADGWVYQLSSFELLREVTPDWQLAEPTWPEGVRTAPLGPDDAAAAHDLIYRQAGWAQIPGHGERDLQEWLGLFLGEDVPRDQQVLALEGDRLVGVALGRTFSDGTGWVSQLAVPAPDRGRGLGRALLLEALRRQVDAGAQRLGLGVSAQNPDALRLYLDIGLVVDREWRSYRPA</sequence>
<dbReference type="InterPro" id="IPR000182">
    <property type="entry name" value="GNAT_dom"/>
</dbReference>
<dbReference type="Gene3D" id="3.40.630.30">
    <property type="match status" value="1"/>
</dbReference>
<dbReference type="Pfam" id="PF00583">
    <property type="entry name" value="Acetyltransf_1"/>
    <property type="match status" value="1"/>
</dbReference>
<dbReference type="PROSITE" id="PS51186">
    <property type="entry name" value="GNAT"/>
    <property type="match status" value="1"/>
</dbReference>
<dbReference type="Proteomes" id="UP001596189">
    <property type="component" value="Unassembled WGS sequence"/>
</dbReference>
<evidence type="ECO:0000313" key="5">
    <source>
        <dbReference type="Proteomes" id="UP001596189"/>
    </source>
</evidence>
<feature type="domain" description="N-acetyltransferase" evidence="3">
    <location>
        <begin position="146"/>
        <end position="288"/>
    </location>
</feature>
<dbReference type="CDD" id="cd04301">
    <property type="entry name" value="NAT_SF"/>
    <property type="match status" value="1"/>
</dbReference>
<protein>
    <submittedName>
        <fullName evidence="4">GNAT family N-acetyltransferase</fullName>
    </submittedName>
</protein>
<dbReference type="InterPro" id="IPR016181">
    <property type="entry name" value="Acyl_CoA_acyltransferase"/>
</dbReference>
<reference evidence="5" key="1">
    <citation type="journal article" date="2019" name="Int. J. Syst. Evol. Microbiol.">
        <title>The Global Catalogue of Microorganisms (GCM) 10K type strain sequencing project: providing services to taxonomists for standard genome sequencing and annotation.</title>
        <authorList>
            <consortium name="The Broad Institute Genomics Platform"/>
            <consortium name="The Broad Institute Genome Sequencing Center for Infectious Disease"/>
            <person name="Wu L."/>
            <person name="Ma J."/>
        </authorList>
    </citation>
    <scope>NUCLEOTIDE SEQUENCE [LARGE SCALE GENOMIC DNA]</scope>
    <source>
        <strain evidence="5">KACC 14249</strain>
    </source>
</reference>
<dbReference type="InterPro" id="IPR050832">
    <property type="entry name" value="Bact_Acetyltransf"/>
</dbReference>
<keyword evidence="5" id="KW-1185">Reference proteome</keyword>
<gene>
    <name evidence="4" type="ORF">ACFQDO_16225</name>
</gene>